<proteinExistence type="predicted"/>
<dbReference type="EMBL" id="BQNB010019611">
    <property type="protein sequence ID" value="GJT87143.1"/>
    <property type="molecule type" value="Genomic_DNA"/>
</dbReference>
<gene>
    <name evidence="2" type="ORF">Tco_1068860</name>
</gene>
<dbReference type="Proteomes" id="UP001151760">
    <property type="component" value="Unassembled WGS sequence"/>
</dbReference>
<organism evidence="2 3">
    <name type="scientific">Tanacetum coccineum</name>
    <dbReference type="NCBI Taxonomy" id="301880"/>
    <lineage>
        <taxon>Eukaryota</taxon>
        <taxon>Viridiplantae</taxon>
        <taxon>Streptophyta</taxon>
        <taxon>Embryophyta</taxon>
        <taxon>Tracheophyta</taxon>
        <taxon>Spermatophyta</taxon>
        <taxon>Magnoliopsida</taxon>
        <taxon>eudicotyledons</taxon>
        <taxon>Gunneridae</taxon>
        <taxon>Pentapetalae</taxon>
        <taxon>asterids</taxon>
        <taxon>campanulids</taxon>
        <taxon>Asterales</taxon>
        <taxon>Asteraceae</taxon>
        <taxon>Asteroideae</taxon>
        <taxon>Anthemideae</taxon>
        <taxon>Anthemidinae</taxon>
        <taxon>Tanacetum</taxon>
    </lineage>
</organism>
<protein>
    <submittedName>
        <fullName evidence="2">Uncharacterized protein</fullName>
    </submittedName>
</protein>
<reference evidence="2" key="2">
    <citation type="submission" date="2022-01" db="EMBL/GenBank/DDBJ databases">
        <authorList>
            <person name="Yamashiro T."/>
            <person name="Shiraishi A."/>
            <person name="Satake H."/>
            <person name="Nakayama K."/>
        </authorList>
    </citation>
    <scope>NUCLEOTIDE SEQUENCE</scope>
</reference>
<reference evidence="2" key="1">
    <citation type="journal article" date="2022" name="Int. J. Mol. Sci.">
        <title>Draft Genome of Tanacetum Coccineum: Genomic Comparison of Closely Related Tanacetum-Family Plants.</title>
        <authorList>
            <person name="Yamashiro T."/>
            <person name="Shiraishi A."/>
            <person name="Nakayama K."/>
            <person name="Satake H."/>
        </authorList>
    </citation>
    <scope>NUCLEOTIDE SEQUENCE</scope>
</reference>
<name>A0ABQ5HJ20_9ASTR</name>
<evidence type="ECO:0000313" key="3">
    <source>
        <dbReference type="Proteomes" id="UP001151760"/>
    </source>
</evidence>
<comment type="caution">
    <text evidence="2">The sequence shown here is derived from an EMBL/GenBank/DDBJ whole genome shotgun (WGS) entry which is preliminary data.</text>
</comment>
<keyword evidence="3" id="KW-1185">Reference proteome</keyword>
<feature type="region of interest" description="Disordered" evidence="1">
    <location>
        <begin position="97"/>
        <end position="125"/>
    </location>
</feature>
<feature type="compositionally biased region" description="Basic and acidic residues" evidence="1">
    <location>
        <begin position="97"/>
        <end position="119"/>
    </location>
</feature>
<evidence type="ECO:0000313" key="2">
    <source>
        <dbReference type="EMBL" id="GJT87143.1"/>
    </source>
</evidence>
<sequence length="125" mass="13954">MEAQIRALRRDVDVLQRFRDLVRAADAGPHDGPADAGSSCYYLVWHAKYYGSLPASIALGQYFHFKMPPKRTAATTTPMTDSQIRALISQGVVDALAEHEANRSRNGDDNHDSRSDGRRRMPIAR</sequence>
<evidence type="ECO:0000256" key="1">
    <source>
        <dbReference type="SAM" id="MobiDB-lite"/>
    </source>
</evidence>
<accession>A0ABQ5HJ20</accession>